<evidence type="ECO:0000256" key="4">
    <source>
        <dbReference type="ARBA" id="ARBA00022759"/>
    </source>
</evidence>
<evidence type="ECO:0000313" key="8">
    <source>
        <dbReference type="EMBL" id="SHF47388.1"/>
    </source>
</evidence>
<keyword evidence="4 6" id="KW-0255">Endonuclease</keyword>
<keyword evidence="1 6" id="KW-0690">Ribosome biogenesis</keyword>
<keyword evidence="6" id="KW-0963">Cytoplasm</keyword>
<keyword evidence="9" id="KW-1185">Reference proteome</keyword>
<dbReference type="GO" id="GO:0006364">
    <property type="term" value="P:rRNA processing"/>
    <property type="evidence" value="ECO:0007669"/>
    <property type="project" value="UniProtKB-UniRule"/>
</dbReference>
<dbReference type="Pfam" id="PF00636">
    <property type="entry name" value="Ribonuclease_3"/>
    <property type="match status" value="1"/>
</dbReference>
<feature type="domain" description="RNase III" evidence="7">
    <location>
        <begin position="10"/>
        <end position="107"/>
    </location>
</feature>
<dbReference type="EMBL" id="FQVH01000024">
    <property type="protein sequence ID" value="SHF47388.1"/>
    <property type="molecule type" value="Genomic_DNA"/>
</dbReference>
<evidence type="ECO:0000256" key="5">
    <source>
        <dbReference type="ARBA" id="ARBA00022801"/>
    </source>
</evidence>
<dbReference type="HAMAP" id="MF_01468">
    <property type="entry name" value="RNase_Mini_III"/>
    <property type="match status" value="1"/>
</dbReference>
<dbReference type="GO" id="GO:0019843">
    <property type="term" value="F:rRNA binding"/>
    <property type="evidence" value="ECO:0007669"/>
    <property type="project" value="UniProtKB-UniRule"/>
</dbReference>
<dbReference type="GO" id="GO:0004525">
    <property type="term" value="F:ribonuclease III activity"/>
    <property type="evidence" value="ECO:0007669"/>
    <property type="project" value="InterPro"/>
</dbReference>
<dbReference type="PANTHER" id="PTHR34276:SF1">
    <property type="entry name" value="MINI-RIBONUCLEASE 3"/>
    <property type="match status" value="1"/>
</dbReference>
<sequence>METRMIPPLALAYIGDSVYELYIREKLLLSGVTNVRRLHGKAVGYVKAKAQAEGLRRIMDILTEEELNVVKRGRNAKSYTVPKNADVQDYRHATGLEALIGYLYLKGDTDRLMFLMEQLISNIDDEKKGE</sequence>
<evidence type="ECO:0000256" key="3">
    <source>
        <dbReference type="ARBA" id="ARBA00022722"/>
    </source>
</evidence>
<comment type="subunit">
    <text evidence="6">Homodimer.</text>
</comment>
<organism evidence="8 9">
    <name type="scientific">Caldanaerobius fijiensis DSM 17918</name>
    <dbReference type="NCBI Taxonomy" id="1121256"/>
    <lineage>
        <taxon>Bacteria</taxon>
        <taxon>Bacillati</taxon>
        <taxon>Bacillota</taxon>
        <taxon>Clostridia</taxon>
        <taxon>Thermoanaerobacterales</taxon>
        <taxon>Thermoanaerobacteraceae</taxon>
        <taxon>Caldanaerobius</taxon>
    </lineage>
</organism>
<evidence type="ECO:0000313" key="9">
    <source>
        <dbReference type="Proteomes" id="UP000184088"/>
    </source>
</evidence>
<keyword evidence="3 6" id="KW-0540">Nuclease</keyword>
<keyword evidence="6" id="KW-0460">Magnesium</keyword>
<dbReference type="AlphaFoldDB" id="A0A1M5BXY4"/>
<dbReference type="InterPro" id="IPR008226">
    <property type="entry name" value="Mini3_fam"/>
</dbReference>
<keyword evidence="6" id="KW-0699">rRNA-binding</keyword>
<keyword evidence="5 6" id="KW-0378">Hydrolase</keyword>
<dbReference type="OrthoDB" id="46571at2"/>
<reference evidence="8 9" key="1">
    <citation type="submission" date="2016-11" db="EMBL/GenBank/DDBJ databases">
        <authorList>
            <person name="Jaros S."/>
            <person name="Januszkiewicz K."/>
            <person name="Wedrychowicz H."/>
        </authorList>
    </citation>
    <scope>NUCLEOTIDE SEQUENCE [LARGE SCALE GENOMIC DNA]</scope>
    <source>
        <strain evidence="8 9">DSM 17918</strain>
    </source>
</reference>
<gene>
    <name evidence="6" type="primary">mrnC</name>
    <name evidence="8" type="ORF">SAMN02746089_01986</name>
</gene>
<comment type="similarity">
    <text evidence="6">Belongs to the MrnC RNase family.</text>
</comment>
<dbReference type="GO" id="GO:0005737">
    <property type="term" value="C:cytoplasm"/>
    <property type="evidence" value="ECO:0007669"/>
    <property type="project" value="UniProtKB-SubCell"/>
</dbReference>
<evidence type="ECO:0000259" key="7">
    <source>
        <dbReference type="Pfam" id="PF00636"/>
    </source>
</evidence>
<keyword evidence="2 6" id="KW-0698">rRNA processing</keyword>
<evidence type="ECO:0000256" key="2">
    <source>
        <dbReference type="ARBA" id="ARBA00022552"/>
    </source>
</evidence>
<protein>
    <recommendedName>
        <fullName evidence="6">Mini-ribonuclease 3</fullName>
        <shortName evidence="6">Mini-3</shortName>
        <shortName evidence="6">Mini-RNase 3</shortName>
        <ecNumber evidence="6">3.1.26.-</ecNumber>
    </recommendedName>
    <alternativeName>
        <fullName evidence="6">Mini-RNase III</fullName>
        <shortName evidence="6">Mini-III</shortName>
    </alternativeName>
</protein>
<evidence type="ECO:0000256" key="6">
    <source>
        <dbReference type="HAMAP-Rule" id="MF_01468"/>
    </source>
</evidence>
<evidence type="ECO:0000256" key="1">
    <source>
        <dbReference type="ARBA" id="ARBA00022517"/>
    </source>
</evidence>
<dbReference type="InterPro" id="IPR000999">
    <property type="entry name" value="RNase_III_dom"/>
</dbReference>
<dbReference type="PANTHER" id="PTHR34276">
    <property type="entry name" value="MINI-RIBONUCLEASE 3"/>
    <property type="match status" value="1"/>
</dbReference>
<proteinExistence type="inferred from homology"/>
<accession>A0A1M5BXY4</accession>
<comment type="function">
    <text evidence="6">Involved in correct processing of both the 5' and 3' ends of 23S rRNA precursor. Processes 30S rRNA precursor transcript even in absence of ribonuclease 3 (Rnc); Rnc processes 30S rRNA into smaller rRNA precursors.</text>
</comment>
<dbReference type="Gene3D" id="1.10.1520.10">
    <property type="entry name" value="Ribonuclease III domain"/>
    <property type="match status" value="1"/>
</dbReference>
<dbReference type="STRING" id="1121256.SAMN02746089_01986"/>
<feature type="active site" evidence="6">
    <location>
        <position position="16"/>
    </location>
</feature>
<dbReference type="SUPFAM" id="SSF69065">
    <property type="entry name" value="RNase III domain-like"/>
    <property type="match status" value="1"/>
</dbReference>
<dbReference type="PIRSF" id="PIRSF005520">
    <property type="entry name" value="UCP005520"/>
    <property type="match status" value="1"/>
</dbReference>
<name>A0A1M5BXY4_9THEO</name>
<dbReference type="EC" id="3.1.26.-" evidence="6"/>
<keyword evidence="6" id="KW-0694">RNA-binding</keyword>
<dbReference type="Proteomes" id="UP000184088">
    <property type="component" value="Unassembled WGS sequence"/>
</dbReference>
<comment type="cofactor">
    <cofactor evidence="6">
        <name>Mg(2+)</name>
        <dbReference type="ChEBI" id="CHEBI:18420"/>
    </cofactor>
</comment>
<comment type="subcellular location">
    <subcellularLocation>
        <location evidence="6">Cytoplasm</location>
    </subcellularLocation>
</comment>
<dbReference type="InterPro" id="IPR036389">
    <property type="entry name" value="RNase_III_sf"/>
</dbReference>